<organism evidence="1">
    <name type="scientific">marine sediment metagenome</name>
    <dbReference type="NCBI Taxonomy" id="412755"/>
    <lineage>
        <taxon>unclassified sequences</taxon>
        <taxon>metagenomes</taxon>
        <taxon>ecological metagenomes</taxon>
    </lineage>
</organism>
<name>A0A0F9NW64_9ZZZZ</name>
<comment type="caution">
    <text evidence="1">The sequence shown here is derived from an EMBL/GenBank/DDBJ whole genome shotgun (WGS) entry which is preliminary data.</text>
</comment>
<accession>A0A0F9NW64</accession>
<proteinExistence type="predicted"/>
<gene>
    <name evidence="1" type="ORF">LCGC14_0977330</name>
</gene>
<reference evidence="1" key="1">
    <citation type="journal article" date="2015" name="Nature">
        <title>Complex archaea that bridge the gap between prokaryotes and eukaryotes.</title>
        <authorList>
            <person name="Spang A."/>
            <person name="Saw J.H."/>
            <person name="Jorgensen S.L."/>
            <person name="Zaremba-Niedzwiedzka K."/>
            <person name="Martijn J."/>
            <person name="Lind A.E."/>
            <person name="van Eijk R."/>
            <person name="Schleper C."/>
            <person name="Guy L."/>
            <person name="Ettema T.J."/>
        </authorList>
    </citation>
    <scope>NUCLEOTIDE SEQUENCE</scope>
</reference>
<evidence type="ECO:0000313" key="1">
    <source>
        <dbReference type="EMBL" id="KKN16307.1"/>
    </source>
</evidence>
<dbReference type="EMBL" id="LAZR01003627">
    <property type="protein sequence ID" value="KKN16307.1"/>
    <property type="molecule type" value="Genomic_DNA"/>
</dbReference>
<protein>
    <recommendedName>
        <fullName evidence="2">Arrestin-like N-terminal domain-containing protein</fullName>
    </recommendedName>
</protein>
<dbReference type="AlphaFoldDB" id="A0A0F9NW64"/>
<sequence>MALTQITLATPSSAKVGSRVTVEAFIKNLTSDTIEATATKGRVNSTVLRFGASHKWLSPGQTKSWPDSFIMPDRNITISVESWVPDENGIWGSDDRESRLITISVDFTGTIIQKELEYDGSRKSIPVY</sequence>
<evidence type="ECO:0008006" key="2">
    <source>
        <dbReference type="Google" id="ProtNLM"/>
    </source>
</evidence>